<dbReference type="PIRSF" id="PIRSF008756">
    <property type="entry name" value="P_tr_PHO88"/>
    <property type="match status" value="1"/>
</dbReference>
<evidence type="ECO:0000313" key="3">
    <source>
        <dbReference type="Proteomes" id="UP000006310"/>
    </source>
</evidence>
<dbReference type="GO" id="GO:0005739">
    <property type="term" value="C:mitochondrion"/>
    <property type="evidence" value="ECO:0007669"/>
    <property type="project" value="TreeGrafter"/>
</dbReference>
<dbReference type="Proteomes" id="UP000006310">
    <property type="component" value="Chromosome 8"/>
</dbReference>
<accession>J7S8E6</accession>
<name>J7S8E6_HUIN7</name>
<evidence type="ECO:0008006" key="4">
    <source>
        <dbReference type="Google" id="ProtNLM"/>
    </source>
</evidence>
<dbReference type="AlphaFoldDB" id="J7S8E6"/>
<dbReference type="GO" id="GO:0045047">
    <property type="term" value="P:protein targeting to ER"/>
    <property type="evidence" value="ECO:0007669"/>
    <property type="project" value="InterPro"/>
</dbReference>
<organism evidence="2 3">
    <name type="scientific">Huiozyma naganishii (strain ATCC MYA-139 / BCRC 22969 / CBS 8797 / KCTC 17520 / NBRC 10181 / NCYC 3082 / Yp74L-3)</name>
    <name type="common">Yeast</name>
    <name type="synonym">Kazachstania naganishii</name>
    <dbReference type="NCBI Taxonomy" id="1071383"/>
    <lineage>
        <taxon>Eukaryota</taxon>
        <taxon>Fungi</taxon>
        <taxon>Dikarya</taxon>
        <taxon>Ascomycota</taxon>
        <taxon>Saccharomycotina</taxon>
        <taxon>Saccharomycetes</taxon>
        <taxon>Saccharomycetales</taxon>
        <taxon>Saccharomycetaceae</taxon>
        <taxon>Huiozyma</taxon>
    </lineage>
</organism>
<sequence>MNPQVTNIAIMLVMMGASRFIDMENKTVILYIRVLYCSCAAVTWLLYQLTAARINRANDLSLLKYAEPPQNALLAATSLAEDTSRPRLKVTTVHDYDMESIQAALKSLYQSLAFMLFLHLYLKYNNPLFMQAIGPVKGALENNVVKIHLFGKPATGNLRRPFRAESLLSKFSGGSDEVKTDKKTIEALEMAGEGGAIRKLD</sequence>
<reference evidence="3" key="2">
    <citation type="submission" date="2012-08" db="EMBL/GenBank/DDBJ databases">
        <title>Genome sequence of Kazachstania naganishii.</title>
        <authorList>
            <person name="Gordon J.L."/>
            <person name="Armisen D."/>
            <person name="Proux-Wera E."/>
            <person name="OhEigeartaigh S.S."/>
            <person name="Byrne K.P."/>
            <person name="Wolfe K.H."/>
        </authorList>
    </citation>
    <scope>NUCLEOTIDE SEQUENCE [LARGE SCALE GENOMIC DNA]</scope>
    <source>
        <strain evidence="3">ATCC MYA-139 / BCRC 22969 / CBS 8797 / CCRC 22969 / KCTC 17520 / NBRC 10181 / NCYC 3082</strain>
    </source>
</reference>
<dbReference type="RefSeq" id="XP_022465729.1">
    <property type="nucleotide sequence ID" value="XM_022609321.1"/>
</dbReference>
<dbReference type="PANTHER" id="PTHR28112:SF1">
    <property type="entry name" value="SRP-INDEPENDENT TARGETING PROTEIN 3"/>
    <property type="match status" value="1"/>
</dbReference>
<evidence type="ECO:0000313" key="2">
    <source>
        <dbReference type="EMBL" id="CCK71484.1"/>
    </source>
</evidence>
<dbReference type="InterPro" id="IPR012098">
    <property type="entry name" value="SND3_fun"/>
</dbReference>
<keyword evidence="1" id="KW-1133">Transmembrane helix</keyword>
<proteinExistence type="predicted"/>
<keyword evidence="1" id="KW-0812">Transmembrane</keyword>
<dbReference type="HOGENOM" id="CLU_099163_0_0_1"/>
<dbReference type="eggNOG" id="KOG4554">
    <property type="taxonomic scope" value="Eukaryota"/>
</dbReference>
<dbReference type="EMBL" id="HE978321">
    <property type="protein sequence ID" value="CCK71484.1"/>
    <property type="molecule type" value="Genomic_DNA"/>
</dbReference>
<evidence type="ECO:0000256" key="1">
    <source>
        <dbReference type="SAM" id="Phobius"/>
    </source>
</evidence>
<dbReference type="OrthoDB" id="18139at2759"/>
<reference evidence="2 3" key="1">
    <citation type="journal article" date="2011" name="Proc. Natl. Acad. Sci. U.S.A.">
        <title>Evolutionary erosion of yeast sex chromosomes by mating-type switching accidents.</title>
        <authorList>
            <person name="Gordon J.L."/>
            <person name="Armisen D."/>
            <person name="Proux-Wera E."/>
            <person name="Oheigeartaigh S.S."/>
            <person name="Byrne K.P."/>
            <person name="Wolfe K.H."/>
        </authorList>
    </citation>
    <scope>NUCLEOTIDE SEQUENCE [LARGE SCALE GENOMIC DNA]</scope>
    <source>
        <strain evidence="3">ATCC MYA-139 / BCRC 22969 / CBS 8797 / CCRC 22969 / KCTC 17520 / NBRC 10181 / NCYC 3082</strain>
    </source>
</reference>
<dbReference type="Pfam" id="PF10032">
    <property type="entry name" value="Pho88"/>
    <property type="match status" value="1"/>
</dbReference>
<dbReference type="KEGG" id="kng:KNAG_0H00680"/>
<keyword evidence="3" id="KW-1185">Reference proteome</keyword>
<dbReference type="GeneID" id="34527216"/>
<dbReference type="PANTHER" id="PTHR28112">
    <property type="entry name" value="SRP-INDEPENDENT TARGETING PROTEIN 3"/>
    <property type="match status" value="1"/>
</dbReference>
<dbReference type="OMA" id="NMDYDKG"/>
<keyword evidence="1" id="KW-0472">Membrane</keyword>
<dbReference type="GO" id="GO:0005783">
    <property type="term" value="C:endoplasmic reticulum"/>
    <property type="evidence" value="ECO:0007669"/>
    <property type="project" value="InterPro"/>
</dbReference>
<feature type="transmembrane region" description="Helical" evidence="1">
    <location>
        <begin position="28"/>
        <end position="47"/>
    </location>
</feature>
<protein>
    <recommendedName>
        <fullName evidence="4">Inorganic phosphate transport protein PHO88</fullName>
    </recommendedName>
</protein>
<gene>
    <name evidence="2" type="primary">KNAG0H00680</name>
    <name evidence="2" type="ordered locus">KNAG_0H00680</name>
</gene>